<dbReference type="EMBL" id="WTYA01000006">
    <property type="protein sequence ID" value="MXP28943.1"/>
    <property type="molecule type" value="Genomic_DNA"/>
</dbReference>
<dbReference type="AlphaFoldDB" id="A0A845AID8"/>
<organism evidence="2 3">
    <name type="scientific">Qipengyuania algicida</name>
    <dbReference type="NCBI Taxonomy" id="1836209"/>
    <lineage>
        <taxon>Bacteria</taxon>
        <taxon>Pseudomonadati</taxon>
        <taxon>Pseudomonadota</taxon>
        <taxon>Alphaproteobacteria</taxon>
        <taxon>Sphingomonadales</taxon>
        <taxon>Erythrobacteraceae</taxon>
        <taxon>Qipengyuania</taxon>
    </lineage>
</organism>
<feature type="region of interest" description="Disordered" evidence="1">
    <location>
        <begin position="106"/>
        <end position="132"/>
    </location>
</feature>
<dbReference type="RefSeq" id="WP_160753247.1">
    <property type="nucleotide sequence ID" value="NZ_WTYA01000006.1"/>
</dbReference>
<gene>
    <name evidence="2" type="ORF">GRI58_08915</name>
</gene>
<sequence length="132" mass="14072">MVRQWLEGSAFHALGLTGVVATEDGGLASDGLAFFTGREIEIDPALSSDRPRATRLAVRLIDYLVNQNGIEHERHILWPDNVPLCLRPTPDGRRLHVSEIEGDVPAGALSGIDTDGNASALPGGEPARRSGP</sequence>
<evidence type="ECO:0000313" key="3">
    <source>
        <dbReference type="Proteomes" id="UP000439780"/>
    </source>
</evidence>
<name>A0A845AID8_9SPHN</name>
<comment type="caution">
    <text evidence="2">The sequence shown here is derived from an EMBL/GenBank/DDBJ whole genome shotgun (WGS) entry which is preliminary data.</text>
</comment>
<dbReference type="Proteomes" id="UP000439780">
    <property type="component" value="Unassembled WGS sequence"/>
</dbReference>
<protein>
    <submittedName>
        <fullName evidence="2">Uncharacterized protein</fullName>
    </submittedName>
</protein>
<proteinExistence type="predicted"/>
<reference evidence="2 3" key="1">
    <citation type="submission" date="2019-12" db="EMBL/GenBank/DDBJ databases">
        <title>Genomic-based taxomic classification of the family Erythrobacteraceae.</title>
        <authorList>
            <person name="Xu L."/>
        </authorList>
    </citation>
    <scope>NUCLEOTIDE SEQUENCE [LARGE SCALE GENOMIC DNA]</scope>
    <source>
        <strain evidence="2 3">KEMB 9005-328</strain>
    </source>
</reference>
<keyword evidence="3" id="KW-1185">Reference proteome</keyword>
<evidence type="ECO:0000256" key="1">
    <source>
        <dbReference type="SAM" id="MobiDB-lite"/>
    </source>
</evidence>
<evidence type="ECO:0000313" key="2">
    <source>
        <dbReference type="EMBL" id="MXP28943.1"/>
    </source>
</evidence>
<dbReference type="OrthoDB" id="7427292at2"/>
<accession>A0A845AID8</accession>